<dbReference type="AlphaFoldDB" id="A0A6G0ZFG0"/>
<accession>A0A6G0ZFG0</accession>
<feature type="non-terminal residue" evidence="1">
    <location>
        <position position="1"/>
    </location>
</feature>
<comment type="caution">
    <text evidence="1">The sequence shown here is derived from an EMBL/GenBank/DDBJ whole genome shotgun (WGS) entry which is preliminary data.</text>
</comment>
<dbReference type="EMBL" id="VUJU01000531">
    <property type="protein sequence ID" value="KAF0769786.1"/>
    <property type="molecule type" value="Genomic_DNA"/>
</dbReference>
<proteinExistence type="predicted"/>
<dbReference type="OrthoDB" id="10375212at2759"/>
<evidence type="ECO:0000313" key="1">
    <source>
        <dbReference type="EMBL" id="KAF0769786.1"/>
    </source>
</evidence>
<name>A0A6G0ZFG0_APHCR</name>
<gene>
    <name evidence="1" type="ORF">FWK35_00004461</name>
</gene>
<dbReference type="Proteomes" id="UP000478052">
    <property type="component" value="Unassembled WGS sequence"/>
</dbReference>
<keyword evidence="2" id="KW-1185">Reference proteome</keyword>
<sequence length="57" mass="6598">NRHPAPGTVQRRWINDQSVDVSATTPRIVKCRNFRREKKCGRHFASDVSCFCVYSIC</sequence>
<reference evidence="1 2" key="1">
    <citation type="submission" date="2019-08" db="EMBL/GenBank/DDBJ databases">
        <title>Whole genome of Aphis craccivora.</title>
        <authorList>
            <person name="Voronova N.V."/>
            <person name="Shulinski R.S."/>
            <person name="Bandarenka Y.V."/>
            <person name="Zhorov D.G."/>
            <person name="Warner D."/>
        </authorList>
    </citation>
    <scope>NUCLEOTIDE SEQUENCE [LARGE SCALE GENOMIC DNA]</scope>
    <source>
        <strain evidence="1">180601</strain>
        <tissue evidence="1">Whole Body</tissue>
    </source>
</reference>
<protein>
    <submittedName>
        <fullName evidence="1">Uncharacterized protein</fullName>
    </submittedName>
</protein>
<evidence type="ECO:0000313" key="2">
    <source>
        <dbReference type="Proteomes" id="UP000478052"/>
    </source>
</evidence>
<organism evidence="1 2">
    <name type="scientific">Aphis craccivora</name>
    <name type="common">Cowpea aphid</name>
    <dbReference type="NCBI Taxonomy" id="307492"/>
    <lineage>
        <taxon>Eukaryota</taxon>
        <taxon>Metazoa</taxon>
        <taxon>Ecdysozoa</taxon>
        <taxon>Arthropoda</taxon>
        <taxon>Hexapoda</taxon>
        <taxon>Insecta</taxon>
        <taxon>Pterygota</taxon>
        <taxon>Neoptera</taxon>
        <taxon>Paraneoptera</taxon>
        <taxon>Hemiptera</taxon>
        <taxon>Sternorrhyncha</taxon>
        <taxon>Aphidomorpha</taxon>
        <taxon>Aphidoidea</taxon>
        <taxon>Aphididae</taxon>
        <taxon>Aphidini</taxon>
        <taxon>Aphis</taxon>
        <taxon>Aphis</taxon>
    </lineage>
</organism>